<keyword evidence="10 11" id="KW-0131">Cell cycle</keyword>
<dbReference type="Pfam" id="PF00589">
    <property type="entry name" value="Phage_integrase"/>
    <property type="match status" value="1"/>
</dbReference>
<dbReference type="CDD" id="cd00798">
    <property type="entry name" value="INT_XerDC_C"/>
    <property type="match status" value="1"/>
</dbReference>
<dbReference type="InterPro" id="IPR011932">
    <property type="entry name" value="Recomb_XerD"/>
</dbReference>
<feature type="active site" evidence="11">
    <location>
        <position position="251"/>
    </location>
</feature>
<evidence type="ECO:0000256" key="2">
    <source>
        <dbReference type="ARBA" id="ARBA00010450"/>
    </source>
</evidence>
<evidence type="ECO:0000256" key="7">
    <source>
        <dbReference type="ARBA" id="ARBA00022908"/>
    </source>
</evidence>
<comment type="similarity">
    <text evidence="2 11">Belongs to the 'phage' integrase family. XerD subfamily.</text>
</comment>
<evidence type="ECO:0000256" key="3">
    <source>
        <dbReference type="ARBA" id="ARBA00015810"/>
    </source>
</evidence>
<dbReference type="PANTHER" id="PTHR30349">
    <property type="entry name" value="PHAGE INTEGRASE-RELATED"/>
    <property type="match status" value="1"/>
</dbReference>
<feature type="active site" evidence="11">
    <location>
        <position position="248"/>
    </location>
</feature>
<keyword evidence="9 11" id="KW-0233">DNA recombination</keyword>
<dbReference type="GO" id="GO:0051301">
    <property type="term" value="P:cell division"/>
    <property type="evidence" value="ECO:0007669"/>
    <property type="project" value="UniProtKB-KW"/>
</dbReference>
<dbReference type="PROSITE" id="PS51898">
    <property type="entry name" value="TYR_RECOMBINASE"/>
    <property type="match status" value="1"/>
</dbReference>
<evidence type="ECO:0000256" key="10">
    <source>
        <dbReference type="ARBA" id="ARBA00023306"/>
    </source>
</evidence>
<dbReference type="Gene3D" id="1.10.150.130">
    <property type="match status" value="1"/>
</dbReference>
<gene>
    <name evidence="11" type="primary">xerD</name>
    <name evidence="14" type="ORF">BECKTC1821F_GA0114240_11063</name>
</gene>
<dbReference type="InterPro" id="IPR050090">
    <property type="entry name" value="Tyrosine_recombinase_XerCD"/>
</dbReference>
<protein>
    <recommendedName>
        <fullName evidence="3 11">Tyrosine recombinase XerD</fullName>
    </recommendedName>
</protein>
<dbReference type="GO" id="GO:0007059">
    <property type="term" value="P:chromosome segregation"/>
    <property type="evidence" value="ECO:0007669"/>
    <property type="project" value="UniProtKB-UniRule"/>
</dbReference>
<evidence type="ECO:0000259" key="13">
    <source>
        <dbReference type="PROSITE" id="PS51900"/>
    </source>
</evidence>
<evidence type="ECO:0000256" key="4">
    <source>
        <dbReference type="ARBA" id="ARBA00022490"/>
    </source>
</evidence>
<dbReference type="GO" id="GO:0009037">
    <property type="term" value="F:tyrosine-based site-specific recombinase activity"/>
    <property type="evidence" value="ECO:0007669"/>
    <property type="project" value="UniProtKB-UniRule"/>
</dbReference>
<keyword evidence="4 11" id="KW-0963">Cytoplasm</keyword>
<dbReference type="InterPro" id="IPR011010">
    <property type="entry name" value="DNA_brk_join_enz"/>
</dbReference>
<dbReference type="InterPro" id="IPR010998">
    <property type="entry name" value="Integrase_recombinase_N"/>
</dbReference>
<feature type="domain" description="Core-binding (CB)" evidence="13">
    <location>
        <begin position="9"/>
        <end position="92"/>
    </location>
</feature>
<evidence type="ECO:0000256" key="8">
    <source>
        <dbReference type="ARBA" id="ARBA00023125"/>
    </source>
</evidence>
<dbReference type="InterPro" id="IPR013762">
    <property type="entry name" value="Integrase-like_cat_sf"/>
</dbReference>
<evidence type="ECO:0000259" key="12">
    <source>
        <dbReference type="PROSITE" id="PS51898"/>
    </source>
</evidence>
<evidence type="ECO:0000256" key="5">
    <source>
        <dbReference type="ARBA" id="ARBA00022618"/>
    </source>
</evidence>
<dbReference type="PROSITE" id="PS51900">
    <property type="entry name" value="CB"/>
    <property type="match status" value="1"/>
</dbReference>
<keyword evidence="7 11" id="KW-0229">DNA integration</keyword>
<dbReference type="NCBIfam" id="NF001399">
    <property type="entry name" value="PRK00283.1"/>
    <property type="match status" value="1"/>
</dbReference>
<keyword evidence="5 11" id="KW-0132">Cell division</keyword>
<feature type="active site" evidence="11">
    <location>
        <position position="153"/>
    </location>
</feature>
<accession>A0A451ACQ3</accession>
<comment type="subunit">
    <text evidence="11">Forms a cyclic heterotetrameric complex composed of two molecules of XerC and two molecules of XerD.</text>
</comment>
<dbReference type="GO" id="GO:0005737">
    <property type="term" value="C:cytoplasm"/>
    <property type="evidence" value="ECO:0007669"/>
    <property type="project" value="UniProtKB-SubCell"/>
</dbReference>
<dbReference type="InterPro" id="IPR023009">
    <property type="entry name" value="Tyrosine_recombinase_XerC/XerD"/>
</dbReference>
<evidence type="ECO:0000256" key="1">
    <source>
        <dbReference type="ARBA" id="ARBA00004496"/>
    </source>
</evidence>
<dbReference type="HAMAP" id="MF_01807">
    <property type="entry name" value="Recomb_XerD"/>
    <property type="match status" value="1"/>
</dbReference>
<dbReference type="GO" id="GO:0003677">
    <property type="term" value="F:DNA binding"/>
    <property type="evidence" value="ECO:0007669"/>
    <property type="project" value="UniProtKB-UniRule"/>
</dbReference>
<feature type="active site" evidence="11">
    <location>
        <position position="177"/>
    </location>
</feature>
<dbReference type="HAMAP" id="MF_01808">
    <property type="entry name" value="Recomb_XerC_XerD"/>
    <property type="match status" value="1"/>
</dbReference>
<dbReference type="InterPro" id="IPR004107">
    <property type="entry name" value="Integrase_SAM-like_N"/>
</dbReference>
<dbReference type="AlphaFoldDB" id="A0A451ACQ3"/>
<evidence type="ECO:0000256" key="9">
    <source>
        <dbReference type="ARBA" id="ARBA00023172"/>
    </source>
</evidence>
<dbReference type="InterPro" id="IPR002104">
    <property type="entry name" value="Integrase_catalytic"/>
</dbReference>
<evidence type="ECO:0000313" key="14">
    <source>
        <dbReference type="EMBL" id="VFK63799.1"/>
    </source>
</evidence>
<feature type="active site" description="O-(3'-phospho-DNA)-tyrosine intermediate" evidence="11">
    <location>
        <position position="283"/>
    </location>
</feature>
<comment type="subcellular location">
    <subcellularLocation>
        <location evidence="1 11">Cytoplasm</location>
    </subcellularLocation>
</comment>
<dbReference type="NCBIfam" id="TIGR02225">
    <property type="entry name" value="recomb_XerD"/>
    <property type="match status" value="1"/>
</dbReference>
<dbReference type="Gene3D" id="1.10.443.10">
    <property type="entry name" value="Intergrase catalytic core"/>
    <property type="match status" value="1"/>
</dbReference>
<organism evidence="14">
    <name type="scientific">Candidatus Kentrum sp. TC</name>
    <dbReference type="NCBI Taxonomy" id="2126339"/>
    <lineage>
        <taxon>Bacteria</taxon>
        <taxon>Pseudomonadati</taxon>
        <taxon>Pseudomonadota</taxon>
        <taxon>Gammaproteobacteria</taxon>
        <taxon>Candidatus Kentrum</taxon>
    </lineage>
</organism>
<evidence type="ECO:0000256" key="6">
    <source>
        <dbReference type="ARBA" id="ARBA00022829"/>
    </source>
</evidence>
<reference evidence="14" key="1">
    <citation type="submission" date="2019-02" db="EMBL/GenBank/DDBJ databases">
        <authorList>
            <person name="Gruber-Vodicka R. H."/>
            <person name="Seah K. B. B."/>
        </authorList>
    </citation>
    <scope>NUCLEOTIDE SEQUENCE</scope>
    <source>
        <strain evidence="14">BECK_BZ126</strain>
    </source>
</reference>
<feature type="domain" description="Tyr recombinase" evidence="12">
    <location>
        <begin position="113"/>
        <end position="296"/>
    </location>
</feature>
<sequence>MEKKPPITHSEEAVIERFIDALWMEEGLSENTLMAYRNDLVVFSYWLEKKKTNLLWASHADILEFLASMVERPISTSVRRLSSLRRFYRYQIREGQREEYPCAHIDGPRMGRPLPVSLTESEVVKLINAPDIGSPLGLRDRTMLEVLYATGVRVSELVSLQHSQVNLRQGILWVTGKGNKERLVPLGEEALLWIVRFASNARDAILRGRMSNALFPTRRGKAMTRQAFWYVIKRYALQVDIATPLSPHTLRHAFATHLLNHGADLRVVQILLGHSSISTTQIYTHVARYRLQELHANHHPRG</sequence>
<dbReference type="Pfam" id="PF02899">
    <property type="entry name" value="Phage_int_SAM_1"/>
    <property type="match status" value="1"/>
</dbReference>
<keyword evidence="6 11" id="KW-0159">Chromosome partition</keyword>
<name>A0A451ACQ3_9GAMM</name>
<evidence type="ECO:0000256" key="11">
    <source>
        <dbReference type="HAMAP-Rule" id="MF_01807"/>
    </source>
</evidence>
<dbReference type="SUPFAM" id="SSF56349">
    <property type="entry name" value="DNA breaking-rejoining enzymes"/>
    <property type="match status" value="1"/>
</dbReference>
<dbReference type="InterPro" id="IPR044068">
    <property type="entry name" value="CB"/>
</dbReference>
<dbReference type="EMBL" id="CAADFW010000106">
    <property type="protein sequence ID" value="VFK63799.1"/>
    <property type="molecule type" value="Genomic_DNA"/>
</dbReference>
<dbReference type="PANTHER" id="PTHR30349:SF90">
    <property type="entry name" value="TYROSINE RECOMBINASE XERD"/>
    <property type="match status" value="1"/>
</dbReference>
<proteinExistence type="inferred from homology"/>
<dbReference type="GO" id="GO:0006313">
    <property type="term" value="P:DNA transposition"/>
    <property type="evidence" value="ECO:0007669"/>
    <property type="project" value="UniProtKB-UniRule"/>
</dbReference>
<feature type="active site" evidence="11">
    <location>
        <position position="274"/>
    </location>
</feature>
<keyword evidence="8 11" id="KW-0238">DNA-binding</keyword>
<comment type="function">
    <text evidence="11">Site-specific tyrosine recombinase, which acts by catalyzing the cutting and rejoining of the recombining DNA molecules. The XerC-XerD complex is essential to convert dimers of the bacterial chromosome into monomers to permit their segregation at cell division. It also contributes to the segregational stability of plasmids.</text>
</comment>